<dbReference type="GO" id="GO:0005524">
    <property type="term" value="F:ATP binding"/>
    <property type="evidence" value="ECO:0007669"/>
    <property type="project" value="UniProtKB-UniRule"/>
</dbReference>
<dbReference type="GO" id="GO:0009252">
    <property type="term" value="P:peptidoglycan biosynthetic process"/>
    <property type="evidence" value="ECO:0007669"/>
    <property type="project" value="UniProtKB-UniRule"/>
</dbReference>
<feature type="domain" description="Mur ligase central" evidence="14">
    <location>
        <begin position="96"/>
        <end position="275"/>
    </location>
</feature>
<dbReference type="GO" id="GO:0008766">
    <property type="term" value="F:UDP-N-acetylmuramoylalanyl-D-glutamyl-2,6-diaminopimelate-D-alanyl-D-alanine ligase activity"/>
    <property type="evidence" value="ECO:0007669"/>
    <property type="project" value="RHEA"/>
</dbReference>
<dbReference type="InterPro" id="IPR035911">
    <property type="entry name" value="MurE/MurF_N"/>
</dbReference>
<organism evidence="15 16">
    <name type="scientific">Flavobacterium branchiophilum</name>
    <dbReference type="NCBI Taxonomy" id="55197"/>
    <lineage>
        <taxon>Bacteria</taxon>
        <taxon>Pseudomonadati</taxon>
        <taxon>Bacteroidota</taxon>
        <taxon>Flavobacteriia</taxon>
        <taxon>Flavobacteriales</taxon>
        <taxon>Flavobacteriaceae</taxon>
        <taxon>Flavobacterium</taxon>
    </lineage>
</organism>
<evidence type="ECO:0000256" key="8">
    <source>
        <dbReference type="ARBA" id="ARBA00023306"/>
    </source>
</evidence>
<accession>A0A2H3KJL9</accession>
<evidence type="ECO:0000256" key="5">
    <source>
        <dbReference type="ARBA" id="ARBA00022840"/>
    </source>
</evidence>
<evidence type="ECO:0000256" key="6">
    <source>
        <dbReference type="ARBA" id="ARBA00022960"/>
    </source>
</evidence>
<dbReference type="PANTHER" id="PTHR43024:SF1">
    <property type="entry name" value="UDP-N-ACETYLMURAMOYL-TRIPEPTIDE--D-ALANYL-D-ALANINE LIGASE"/>
    <property type="match status" value="1"/>
</dbReference>
<dbReference type="InterPro" id="IPR036615">
    <property type="entry name" value="Mur_ligase_C_dom_sf"/>
</dbReference>
<dbReference type="InterPro" id="IPR051046">
    <property type="entry name" value="MurCDEF_CellWall_CoF430Synth"/>
</dbReference>
<proteinExistence type="inferred from homology"/>
<keyword evidence="9 10" id="KW-0961">Cell wall biogenesis/degradation</keyword>
<dbReference type="GO" id="GO:0051301">
    <property type="term" value="P:cell division"/>
    <property type="evidence" value="ECO:0007669"/>
    <property type="project" value="UniProtKB-KW"/>
</dbReference>
<keyword evidence="5 10" id="KW-0067">ATP-binding</keyword>
<dbReference type="HAMAP" id="MF_02019">
    <property type="entry name" value="MurF"/>
    <property type="match status" value="1"/>
</dbReference>
<gene>
    <name evidence="10" type="primary">murF</name>
    <name evidence="15" type="ORF">B0A77_06305</name>
</gene>
<dbReference type="Pfam" id="PF02875">
    <property type="entry name" value="Mur_ligase_C"/>
    <property type="match status" value="1"/>
</dbReference>
<dbReference type="InterPro" id="IPR005863">
    <property type="entry name" value="UDP-N-AcMur_synth"/>
</dbReference>
<name>A0A2H3KJL9_9FLAO</name>
<dbReference type="GO" id="GO:0005737">
    <property type="term" value="C:cytoplasm"/>
    <property type="evidence" value="ECO:0007669"/>
    <property type="project" value="UniProtKB-SubCell"/>
</dbReference>
<dbReference type="OrthoDB" id="9801978at2"/>
<dbReference type="RefSeq" id="WP_097553907.1">
    <property type="nucleotide sequence ID" value="NZ_PCMW01000033.1"/>
</dbReference>
<protein>
    <recommendedName>
        <fullName evidence="10 11">UDP-N-acetylmuramoyl-tripeptide--D-alanyl-D-alanine ligase</fullName>
        <ecNumber evidence="10 11">6.3.2.10</ecNumber>
    </recommendedName>
    <alternativeName>
        <fullName evidence="10">D-alanyl-D-alanine-adding enzyme</fullName>
    </alternativeName>
</protein>
<evidence type="ECO:0000259" key="12">
    <source>
        <dbReference type="Pfam" id="PF01225"/>
    </source>
</evidence>
<keyword evidence="8 10" id="KW-0131">Cell cycle</keyword>
<evidence type="ECO:0000256" key="7">
    <source>
        <dbReference type="ARBA" id="ARBA00022984"/>
    </source>
</evidence>
<evidence type="ECO:0000256" key="11">
    <source>
        <dbReference type="RuleBase" id="RU004136"/>
    </source>
</evidence>
<evidence type="ECO:0000256" key="9">
    <source>
        <dbReference type="ARBA" id="ARBA00023316"/>
    </source>
</evidence>
<dbReference type="NCBIfam" id="TIGR01143">
    <property type="entry name" value="murF"/>
    <property type="match status" value="1"/>
</dbReference>
<dbReference type="Gene3D" id="3.40.1390.10">
    <property type="entry name" value="MurE/MurF, N-terminal domain"/>
    <property type="match status" value="1"/>
</dbReference>
<dbReference type="GO" id="GO:0008360">
    <property type="term" value="P:regulation of cell shape"/>
    <property type="evidence" value="ECO:0007669"/>
    <property type="project" value="UniProtKB-KW"/>
</dbReference>
<dbReference type="GO" id="GO:0071555">
    <property type="term" value="P:cell wall organization"/>
    <property type="evidence" value="ECO:0007669"/>
    <property type="project" value="UniProtKB-KW"/>
</dbReference>
<dbReference type="Pfam" id="PF01225">
    <property type="entry name" value="Mur_ligase"/>
    <property type="match status" value="1"/>
</dbReference>
<evidence type="ECO:0000259" key="14">
    <source>
        <dbReference type="Pfam" id="PF08245"/>
    </source>
</evidence>
<reference evidence="15 16" key="1">
    <citation type="submission" date="2017-09" db="EMBL/GenBank/DDBJ databases">
        <title>Whole genomes of Flavobacteriaceae.</title>
        <authorList>
            <person name="Stine C."/>
            <person name="Li C."/>
            <person name="Tadesse D."/>
        </authorList>
    </citation>
    <scope>NUCLEOTIDE SEQUENCE [LARGE SCALE GENOMIC DNA]</scope>
    <source>
        <strain evidence="15 16">ATCC 35036</strain>
    </source>
</reference>
<keyword evidence="7 10" id="KW-0573">Peptidoglycan synthesis</keyword>
<dbReference type="Gene3D" id="3.90.190.20">
    <property type="entry name" value="Mur ligase, C-terminal domain"/>
    <property type="match status" value="1"/>
</dbReference>
<feature type="domain" description="Mur ligase C-terminal" evidence="13">
    <location>
        <begin position="299"/>
        <end position="416"/>
    </location>
</feature>
<comment type="function">
    <text evidence="10 11">Involved in cell wall formation. Catalyzes the final step in the synthesis of UDP-N-acetylmuramoyl-pentapeptide, the precursor of murein.</text>
</comment>
<dbReference type="InterPro" id="IPR036565">
    <property type="entry name" value="Mur-like_cat_sf"/>
</dbReference>
<dbReference type="Pfam" id="PF08245">
    <property type="entry name" value="Mur_ligase_M"/>
    <property type="match status" value="1"/>
</dbReference>
<evidence type="ECO:0000256" key="1">
    <source>
        <dbReference type="ARBA" id="ARBA00022490"/>
    </source>
</evidence>
<dbReference type="GO" id="GO:0047480">
    <property type="term" value="F:UDP-N-acetylmuramoyl-tripeptide-D-alanyl-D-alanine ligase activity"/>
    <property type="evidence" value="ECO:0007669"/>
    <property type="project" value="UniProtKB-UniRule"/>
</dbReference>
<dbReference type="SUPFAM" id="SSF53244">
    <property type="entry name" value="MurD-like peptide ligases, peptide-binding domain"/>
    <property type="match status" value="1"/>
</dbReference>
<dbReference type="InterPro" id="IPR000713">
    <property type="entry name" value="Mur_ligase_N"/>
</dbReference>
<dbReference type="SUPFAM" id="SSF63418">
    <property type="entry name" value="MurE/MurF N-terminal domain"/>
    <property type="match status" value="1"/>
</dbReference>
<keyword evidence="1 10" id="KW-0963">Cytoplasm</keyword>
<keyword evidence="4 10" id="KW-0547">Nucleotide-binding</keyword>
<evidence type="ECO:0000256" key="3">
    <source>
        <dbReference type="ARBA" id="ARBA00022618"/>
    </source>
</evidence>
<comment type="subcellular location">
    <subcellularLocation>
        <location evidence="10 11">Cytoplasm</location>
    </subcellularLocation>
</comment>
<sequence length="428" mass="47411">MEIKDLHEKFLQCNAISIDTRKINSGSFFVAIKGTQFDANSFAAEALTKGALFVVIDNPQYYIDERTILVDNSLETLQQLAKYHRQYLKIPIIALTGSNGKTTTKELINAVVSSQFNTKATLGNLNNHIGVPLTLLSFTTKTQIGIVEMGANHVNEIAFLCSIALPDYGYITNFGKAHLEGFGGVEGVIKGKSELYQFLKNNNKTAVVNLDDSLQVLNASGINPITFGLKKNHASTNITAIQAKPFVSISFDGTTINSHLIGLYNANNIQAAVAIGQYLGISNDKIKAAIEAYIPENNRSQLLKKGTNDIILDAYNANPSSMTVAIDNFLQLDKKPKLMILGDMFELGNESYLEHQALIQKLDKHHDIACIFVGKSFFEAKMEQKNRHFFETFDQLKNYLQNVTLQDNIILIKGSRGMALERCLDYIS</sequence>
<dbReference type="InterPro" id="IPR004101">
    <property type="entry name" value="Mur_ligase_C"/>
</dbReference>
<dbReference type="EC" id="6.3.2.10" evidence="10 11"/>
<evidence type="ECO:0000259" key="13">
    <source>
        <dbReference type="Pfam" id="PF02875"/>
    </source>
</evidence>
<comment type="similarity">
    <text evidence="10">Belongs to the MurCDEF family. MurF subfamily.</text>
</comment>
<dbReference type="Proteomes" id="UP000220828">
    <property type="component" value="Unassembled WGS sequence"/>
</dbReference>
<evidence type="ECO:0000313" key="16">
    <source>
        <dbReference type="Proteomes" id="UP000220828"/>
    </source>
</evidence>
<keyword evidence="6 10" id="KW-0133">Cell shape</keyword>
<dbReference type="SUPFAM" id="SSF53623">
    <property type="entry name" value="MurD-like peptide ligases, catalytic domain"/>
    <property type="match status" value="1"/>
</dbReference>
<comment type="pathway">
    <text evidence="10 11">Cell wall biogenesis; peptidoglycan biosynthesis.</text>
</comment>
<evidence type="ECO:0000313" key="15">
    <source>
        <dbReference type="EMBL" id="PDS25059.1"/>
    </source>
</evidence>
<keyword evidence="2 10" id="KW-0436">Ligase</keyword>
<comment type="caution">
    <text evidence="15">The sequence shown here is derived from an EMBL/GenBank/DDBJ whole genome shotgun (WGS) entry which is preliminary data.</text>
</comment>
<dbReference type="UniPathway" id="UPA00219"/>
<evidence type="ECO:0000256" key="10">
    <source>
        <dbReference type="HAMAP-Rule" id="MF_02019"/>
    </source>
</evidence>
<feature type="binding site" evidence="10">
    <location>
        <begin position="97"/>
        <end position="103"/>
    </location>
    <ligand>
        <name>ATP</name>
        <dbReference type="ChEBI" id="CHEBI:30616"/>
    </ligand>
</feature>
<feature type="domain" description="Mur ligase N-terminal catalytic" evidence="12">
    <location>
        <begin position="15"/>
        <end position="84"/>
    </location>
</feature>
<comment type="catalytic activity">
    <reaction evidence="10 11">
        <text>D-alanyl-D-alanine + UDP-N-acetyl-alpha-D-muramoyl-L-alanyl-gamma-D-glutamyl-meso-2,6-diaminopimelate + ATP = UDP-N-acetyl-alpha-D-muramoyl-L-alanyl-gamma-D-glutamyl-meso-2,6-diaminopimeloyl-D-alanyl-D-alanine + ADP + phosphate + H(+)</text>
        <dbReference type="Rhea" id="RHEA:28374"/>
        <dbReference type="ChEBI" id="CHEBI:15378"/>
        <dbReference type="ChEBI" id="CHEBI:30616"/>
        <dbReference type="ChEBI" id="CHEBI:43474"/>
        <dbReference type="ChEBI" id="CHEBI:57822"/>
        <dbReference type="ChEBI" id="CHEBI:61386"/>
        <dbReference type="ChEBI" id="CHEBI:83905"/>
        <dbReference type="ChEBI" id="CHEBI:456216"/>
        <dbReference type="EC" id="6.3.2.10"/>
    </reaction>
</comment>
<dbReference type="InterPro" id="IPR013221">
    <property type="entry name" value="Mur_ligase_cen"/>
</dbReference>
<evidence type="ECO:0000256" key="2">
    <source>
        <dbReference type="ARBA" id="ARBA00022598"/>
    </source>
</evidence>
<dbReference type="EMBL" id="PCMW01000033">
    <property type="protein sequence ID" value="PDS25059.1"/>
    <property type="molecule type" value="Genomic_DNA"/>
</dbReference>
<dbReference type="AlphaFoldDB" id="A0A2H3KJL9"/>
<dbReference type="Gene3D" id="3.40.1190.10">
    <property type="entry name" value="Mur-like, catalytic domain"/>
    <property type="match status" value="1"/>
</dbReference>
<evidence type="ECO:0000256" key="4">
    <source>
        <dbReference type="ARBA" id="ARBA00022741"/>
    </source>
</evidence>
<dbReference type="PANTHER" id="PTHR43024">
    <property type="entry name" value="UDP-N-ACETYLMURAMOYL-TRIPEPTIDE--D-ALANYL-D-ALANINE LIGASE"/>
    <property type="match status" value="1"/>
</dbReference>
<keyword evidence="3 10" id="KW-0132">Cell division</keyword>